<dbReference type="SUPFAM" id="SSF51419">
    <property type="entry name" value="PLP-binding barrel"/>
    <property type="match status" value="1"/>
</dbReference>
<dbReference type="GO" id="GO:0030170">
    <property type="term" value="F:pyridoxal phosphate binding"/>
    <property type="evidence" value="ECO:0007669"/>
    <property type="project" value="InterPro"/>
</dbReference>
<dbReference type="PIRSF" id="PIRSF004848">
    <property type="entry name" value="YBL036c_PLPDEIII"/>
    <property type="match status" value="1"/>
</dbReference>
<reference evidence="3" key="1">
    <citation type="submission" date="2019-08" db="EMBL/GenBank/DDBJ databases">
        <authorList>
            <person name="Kucharzyk K."/>
            <person name="Murdoch R.W."/>
            <person name="Higgins S."/>
            <person name="Loffler F."/>
        </authorList>
    </citation>
    <scope>NUCLEOTIDE SEQUENCE</scope>
</reference>
<gene>
    <name evidence="3" type="ORF">SDC9_38681</name>
</gene>
<dbReference type="FunFam" id="3.20.20.10:FF:000024">
    <property type="entry name" value="Pyridoxal phosphate homeostasis protein"/>
    <property type="match status" value="1"/>
</dbReference>
<dbReference type="EMBL" id="VSSQ01000362">
    <property type="protein sequence ID" value="MPL92572.1"/>
    <property type="molecule type" value="Genomic_DNA"/>
</dbReference>
<dbReference type="InterPro" id="IPR001608">
    <property type="entry name" value="Ala_racemase_N"/>
</dbReference>
<dbReference type="NCBIfam" id="TIGR00044">
    <property type="entry name" value="YggS family pyridoxal phosphate-dependent enzyme"/>
    <property type="match status" value="1"/>
</dbReference>
<dbReference type="Gene3D" id="3.20.20.10">
    <property type="entry name" value="Alanine racemase"/>
    <property type="match status" value="1"/>
</dbReference>
<accession>A0A644VPW6</accession>
<comment type="caution">
    <text evidence="3">The sequence shown here is derived from an EMBL/GenBank/DDBJ whole genome shotgun (WGS) entry which is preliminary data.</text>
</comment>
<evidence type="ECO:0000256" key="1">
    <source>
        <dbReference type="ARBA" id="ARBA00022898"/>
    </source>
</evidence>
<dbReference type="CDD" id="cd00635">
    <property type="entry name" value="PLPDE_III_YBL036c_like"/>
    <property type="match status" value="1"/>
</dbReference>
<dbReference type="InterPro" id="IPR029066">
    <property type="entry name" value="PLP-binding_barrel"/>
</dbReference>
<evidence type="ECO:0000259" key="2">
    <source>
        <dbReference type="Pfam" id="PF01168"/>
    </source>
</evidence>
<dbReference type="PROSITE" id="PS01211">
    <property type="entry name" value="UPF0001"/>
    <property type="match status" value="1"/>
</dbReference>
<dbReference type="Pfam" id="PF01168">
    <property type="entry name" value="Ala_racemase_N"/>
    <property type="match status" value="1"/>
</dbReference>
<dbReference type="PANTHER" id="PTHR10146">
    <property type="entry name" value="PROLINE SYNTHETASE CO-TRANSCRIBED BACTERIAL HOMOLOG PROTEIN"/>
    <property type="match status" value="1"/>
</dbReference>
<feature type="domain" description="Alanine racemase N-terminal" evidence="2">
    <location>
        <begin position="5"/>
        <end position="220"/>
    </location>
</feature>
<name>A0A644VPW6_9ZZZZ</name>
<organism evidence="3">
    <name type="scientific">bioreactor metagenome</name>
    <dbReference type="NCBI Taxonomy" id="1076179"/>
    <lineage>
        <taxon>unclassified sequences</taxon>
        <taxon>metagenomes</taxon>
        <taxon>ecological metagenomes</taxon>
    </lineage>
</organism>
<evidence type="ECO:0000313" key="3">
    <source>
        <dbReference type="EMBL" id="MPL92572.1"/>
    </source>
</evidence>
<proteinExistence type="inferred from homology"/>
<dbReference type="PANTHER" id="PTHR10146:SF14">
    <property type="entry name" value="PYRIDOXAL PHOSPHATE HOMEOSTASIS PROTEIN"/>
    <property type="match status" value="1"/>
</dbReference>
<sequence length="222" mass="25338">MSVVQNLASIRKDIPAWVKLVCVSKFHPESTIMEAYNAGERIFGESRVQELMEKQERLPNDINWHFIGHLQTNKVKYLVPFVELIHGVDSLKLLLEINKQAEKINRVVNCLLQVHIATEETKFGFSPEEILALYQSGTISNLSNIRICGLMGMATFTDNHQQVRKEFQSLKALFDTIKRTYCAENDCFTEISMGMSDDFQIAIEEGSTLVRIGSSIFGQREY</sequence>
<dbReference type="HAMAP" id="MF_02087">
    <property type="entry name" value="PLP_homeostasis"/>
    <property type="match status" value="1"/>
</dbReference>
<protein>
    <submittedName>
        <fullName evidence="3">Pyridoxal phosphate homeostasis protein</fullName>
    </submittedName>
</protein>
<dbReference type="InterPro" id="IPR011078">
    <property type="entry name" value="PyrdxlP_homeostasis"/>
</dbReference>
<dbReference type="AlphaFoldDB" id="A0A644VPW6"/>
<keyword evidence="1" id="KW-0663">Pyridoxal phosphate</keyword>